<dbReference type="FunFam" id="2.60.120.380:FF:000002">
    <property type="entry name" value="calpain-3 isoform X1"/>
    <property type="match status" value="1"/>
</dbReference>
<name>A0A8B8E0R0_CRAVI</name>
<dbReference type="SMART" id="SM00054">
    <property type="entry name" value="EFh"/>
    <property type="match status" value="2"/>
</dbReference>
<dbReference type="GO" id="GO:0005509">
    <property type="term" value="F:calcium ion binding"/>
    <property type="evidence" value="ECO:0007669"/>
    <property type="project" value="InterPro"/>
</dbReference>
<accession>A0A8B8E0R0</accession>
<feature type="active site" evidence="6 7">
    <location>
        <position position="326"/>
    </location>
</feature>
<dbReference type="FunFam" id="3.90.70.10:FF:000001">
    <property type="entry name" value="Calpain-1 catalytic subunit"/>
    <property type="match status" value="1"/>
</dbReference>
<gene>
    <name evidence="12" type="primary">LOC111130487</name>
</gene>
<dbReference type="PANTHER" id="PTHR10183:SF433">
    <property type="entry name" value="CALPAIN-A-RELATED"/>
    <property type="match status" value="1"/>
</dbReference>
<dbReference type="GO" id="GO:0006508">
    <property type="term" value="P:proteolysis"/>
    <property type="evidence" value="ECO:0007669"/>
    <property type="project" value="UniProtKB-KW"/>
</dbReference>
<dbReference type="PROSITE" id="PS00018">
    <property type="entry name" value="EF_HAND_1"/>
    <property type="match status" value="1"/>
</dbReference>
<evidence type="ECO:0000256" key="8">
    <source>
        <dbReference type="SAM" id="MobiDB-lite"/>
    </source>
</evidence>
<dbReference type="GO" id="GO:0004198">
    <property type="term" value="F:calcium-dependent cysteine-type endopeptidase activity"/>
    <property type="evidence" value="ECO:0007669"/>
    <property type="project" value="InterPro"/>
</dbReference>
<dbReference type="SUPFAM" id="SSF47473">
    <property type="entry name" value="EF-hand"/>
    <property type="match status" value="1"/>
</dbReference>
<dbReference type="InterPro" id="IPR022682">
    <property type="entry name" value="Calpain_domain_III"/>
</dbReference>
<dbReference type="SUPFAM" id="SSF54001">
    <property type="entry name" value="Cysteine proteinases"/>
    <property type="match status" value="1"/>
</dbReference>
<keyword evidence="3 7" id="KW-0378">Hydrolase</keyword>
<dbReference type="Proteomes" id="UP000694844">
    <property type="component" value="Chromosome 4"/>
</dbReference>
<dbReference type="InterPro" id="IPR022683">
    <property type="entry name" value="Calpain_III"/>
</dbReference>
<comment type="similarity">
    <text evidence="1">Belongs to the peptidase C2 family.</text>
</comment>
<reference evidence="12" key="1">
    <citation type="submission" date="2025-08" db="UniProtKB">
        <authorList>
            <consortium name="RefSeq"/>
        </authorList>
    </citation>
    <scope>IDENTIFICATION</scope>
    <source>
        <tissue evidence="12">Whole sample</tissue>
    </source>
</reference>
<dbReference type="CDD" id="cd00044">
    <property type="entry name" value="CysPc"/>
    <property type="match status" value="1"/>
</dbReference>
<protein>
    <submittedName>
        <fullName evidence="12">Calpain-B-like isoform X5</fullName>
    </submittedName>
</protein>
<evidence type="ECO:0000256" key="2">
    <source>
        <dbReference type="ARBA" id="ARBA00022670"/>
    </source>
</evidence>
<keyword evidence="11" id="KW-1185">Reference proteome</keyword>
<evidence type="ECO:0000256" key="3">
    <source>
        <dbReference type="ARBA" id="ARBA00022801"/>
    </source>
</evidence>
<dbReference type="Pfam" id="PF01067">
    <property type="entry name" value="Calpain_III"/>
    <property type="match status" value="1"/>
</dbReference>
<dbReference type="InterPro" id="IPR002048">
    <property type="entry name" value="EF_hand_dom"/>
</dbReference>
<dbReference type="SUPFAM" id="SSF49758">
    <property type="entry name" value="Calpain large subunit, middle domain (domain III)"/>
    <property type="match status" value="1"/>
</dbReference>
<feature type="region of interest" description="Disordered" evidence="8">
    <location>
        <begin position="56"/>
        <end position="93"/>
    </location>
</feature>
<dbReference type="PROSITE" id="PS00139">
    <property type="entry name" value="THIOL_PROTEASE_CYS"/>
    <property type="match status" value="1"/>
</dbReference>
<evidence type="ECO:0000256" key="7">
    <source>
        <dbReference type="PROSITE-ProRule" id="PRU00239"/>
    </source>
</evidence>
<dbReference type="SMART" id="SM00230">
    <property type="entry name" value="CysPc"/>
    <property type="match status" value="1"/>
</dbReference>
<dbReference type="InterPro" id="IPR033883">
    <property type="entry name" value="C2_III"/>
</dbReference>
<keyword evidence="5" id="KW-0106">Calcium</keyword>
<organism evidence="11 12">
    <name type="scientific">Crassostrea virginica</name>
    <name type="common">Eastern oyster</name>
    <dbReference type="NCBI Taxonomy" id="6565"/>
    <lineage>
        <taxon>Eukaryota</taxon>
        <taxon>Metazoa</taxon>
        <taxon>Spiralia</taxon>
        <taxon>Lophotrochozoa</taxon>
        <taxon>Mollusca</taxon>
        <taxon>Bivalvia</taxon>
        <taxon>Autobranchia</taxon>
        <taxon>Pteriomorphia</taxon>
        <taxon>Ostreida</taxon>
        <taxon>Ostreoidea</taxon>
        <taxon>Ostreidae</taxon>
        <taxon>Crassostrea</taxon>
    </lineage>
</organism>
<evidence type="ECO:0000256" key="6">
    <source>
        <dbReference type="PIRSR" id="PIRSR622684-1"/>
    </source>
</evidence>
<dbReference type="GO" id="GO:0005737">
    <property type="term" value="C:cytoplasm"/>
    <property type="evidence" value="ECO:0007669"/>
    <property type="project" value="UniProtKB-ARBA"/>
</dbReference>
<evidence type="ECO:0000259" key="9">
    <source>
        <dbReference type="PROSITE" id="PS50203"/>
    </source>
</evidence>
<dbReference type="RefSeq" id="XP_022333309.1">
    <property type="nucleotide sequence ID" value="XM_022477601.1"/>
</dbReference>
<dbReference type="CDD" id="cd00214">
    <property type="entry name" value="Calpain_III"/>
    <property type="match status" value="1"/>
</dbReference>
<dbReference type="InterPro" id="IPR000169">
    <property type="entry name" value="Pept_cys_AS"/>
</dbReference>
<dbReference type="InterPro" id="IPR038765">
    <property type="entry name" value="Papain-like_cys_pep_sf"/>
</dbReference>
<dbReference type="Gene3D" id="2.60.120.380">
    <property type="match status" value="1"/>
</dbReference>
<dbReference type="InterPro" id="IPR011992">
    <property type="entry name" value="EF-hand-dom_pair"/>
</dbReference>
<feature type="domain" description="Calpain catalytic" evidence="9">
    <location>
        <begin position="115"/>
        <end position="414"/>
    </location>
</feature>
<dbReference type="AlphaFoldDB" id="A0A8B8E0R0"/>
<dbReference type="InterPro" id="IPR036213">
    <property type="entry name" value="Calpain_III_sf"/>
</dbReference>
<dbReference type="Pfam" id="PF00648">
    <property type="entry name" value="Peptidase_C2"/>
    <property type="match status" value="1"/>
</dbReference>
<feature type="active site" evidence="6 7">
    <location>
        <position position="170"/>
    </location>
</feature>
<keyword evidence="4 7" id="KW-0788">Thiol protease</keyword>
<dbReference type="InterPro" id="IPR022684">
    <property type="entry name" value="Calpain_cysteine_protease"/>
</dbReference>
<dbReference type="PROSITE" id="PS50203">
    <property type="entry name" value="CALPAIN_CAT"/>
    <property type="match status" value="1"/>
</dbReference>
<evidence type="ECO:0000259" key="10">
    <source>
        <dbReference type="PROSITE" id="PS50222"/>
    </source>
</evidence>
<evidence type="ECO:0000256" key="5">
    <source>
        <dbReference type="ARBA" id="ARBA00022837"/>
    </source>
</evidence>
<dbReference type="OrthoDB" id="424753at2759"/>
<dbReference type="PROSITE" id="PS50222">
    <property type="entry name" value="EF_HAND_2"/>
    <property type="match status" value="1"/>
</dbReference>
<dbReference type="PANTHER" id="PTHR10183">
    <property type="entry name" value="CALPAIN"/>
    <property type="match status" value="1"/>
</dbReference>
<keyword evidence="2 7" id="KW-0645">Protease</keyword>
<evidence type="ECO:0000313" key="12">
    <source>
        <dbReference type="RefSeq" id="XP_022333309.1"/>
    </source>
</evidence>
<sequence length="831" mass="94298">MSYTTRTTRTVRTFYSDGRGPPKVETKTYTYGDDSGGSSVNGGFNIGGGGRRFQIRVGGGGQDGSDQPNYSAPAFSQRPQVIGRASRKEKKDPFSGVINQSYDEIKRRCQEEGCLFEDPEFEAEDSSIFFSRAPPRPFEWKRPHEICDNPVFIADGASRFDVQQGELGDCWLLAAIASLTVNQRLFAKVVPPDQSFEDGYCGLFRFHFWRQGEWVEVVVDDRLPTYYGQLTFMHSVDKNEFWSALLEKAYAKLEGSYESLKGGSTCEAMVDFTGGVSEFFDLRKAPPNLFSIMLKASQRGSLMGCSIDADPNQLEARLSNGLVMGHAYSITSVLLMDIETPSMSGKIPMVRVRNPWGNEAEWKGRWSDQSREWSLIPDSQKESMGLTFDDDGEFWMSFDDFSKNFEKLEICNLGPDSLEEDELDGKKRWEGHTENGEWIPRVNAGGCRNYLDTFWTNPQYRVTLTDPDDDDDDDLCTMLVGVLQKDRRKKRKEGLDMLTIGYVIYKIPDDTKEGPLPLNFFKYNASCAKSNSFINMREVCTRHKLPPGQYCIIPSTFEPHQEGNFLLRLYTEQCAHSHELDEETGIIEEQVSEPCMKVIGVYNVVNRGVYSPFNDYTQNADYTRRILVPTVASAPPSVGRQEVKKVPGYREIPPPTDEEQEQEQALKASFRRVAGDDMEIDAYELRDILNAVFTKEFVFDGFSLDTTRSMVAMHDGDLSGKLGFDEFKVLWADLRRWKGVFKEYDRDRSGNLSSYELRSALHASGFRLSNRTFSALVMRYSSKNGNIEFGDFILCAIRMKTMLASFRNIDVDNSGHAAFDVDTFIQTVMYS</sequence>
<dbReference type="Gene3D" id="3.90.70.10">
    <property type="entry name" value="Cysteine proteinases"/>
    <property type="match status" value="1"/>
</dbReference>
<evidence type="ECO:0000256" key="1">
    <source>
        <dbReference type="ARBA" id="ARBA00007623"/>
    </source>
</evidence>
<dbReference type="GeneID" id="111130487"/>
<dbReference type="SMART" id="SM00720">
    <property type="entry name" value="calpain_III"/>
    <property type="match status" value="1"/>
</dbReference>
<dbReference type="CDD" id="cd16196">
    <property type="entry name" value="EFh_PEF_CalpA_B"/>
    <property type="match status" value="1"/>
</dbReference>
<evidence type="ECO:0000256" key="4">
    <source>
        <dbReference type="ARBA" id="ARBA00022807"/>
    </source>
</evidence>
<dbReference type="InterPro" id="IPR001300">
    <property type="entry name" value="Peptidase_C2_calpain_cat"/>
</dbReference>
<feature type="active site" evidence="6 7">
    <location>
        <position position="354"/>
    </location>
</feature>
<dbReference type="PRINTS" id="PR00704">
    <property type="entry name" value="CALPAIN"/>
</dbReference>
<dbReference type="Gene3D" id="1.10.238.10">
    <property type="entry name" value="EF-hand"/>
    <property type="match status" value="1"/>
</dbReference>
<feature type="domain" description="EF-hand" evidence="10">
    <location>
        <begin position="732"/>
        <end position="767"/>
    </location>
</feature>
<proteinExistence type="inferred from homology"/>
<dbReference type="InterPro" id="IPR018247">
    <property type="entry name" value="EF_Hand_1_Ca_BS"/>
</dbReference>
<evidence type="ECO:0000313" key="11">
    <source>
        <dbReference type="Proteomes" id="UP000694844"/>
    </source>
</evidence>